<dbReference type="EMBL" id="JALJOS010000001">
    <property type="protein sequence ID" value="KAK9844447.1"/>
    <property type="molecule type" value="Genomic_DNA"/>
</dbReference>
<dbReference type="Proteomes" id="UP001438707">
    <property type="component" value="Unassembled WGS sequence"/>
</dbReference>
<evidence type="ECO:0000313" key="1">
    <source>
        <dbReference type="EMBL" id="KAK9844447.1"/>
    </source>
</evidence>
<keyword evidence="2" id="KW-1185">Reference proteome</keyword>
<evidence type="ECO:0000313" key="2">
    <source>
        <dbReference type="Proteomes" id="UP001438707"/>
    </source>
</evidence>
<proteinExistence type="predicted"/>
<gene>
    <name evidence="1" type="ORF">WJX74_002622</name>
</gene>
<accession>A0AAW1SF31</accession>
<name>A0AAW1SF31_9CHLO</name>
<protein>
    <submittedName>
        <fullName evidence="1">Uncharacterized protein</fullName>
    </submittedName>
</protein>
<comment type="caution">
    <text evidence="1">The sequence shown here is derived from an EMBL/GenBank/DDBJ whole genome shotgun (WGS) entry which is preliminary data.</text>
</comment>
<reference evidence="1 2" key="1">
    <citation type="journal article" date="2024" name="Nat. Commun.">
        <title>Phylogenomics reveals the evolutionary origins of lichenization in chlorophyte algae.</title>
        <authorList>
            <person name="Puginier C."/>
            <person name="Libourel C."/>
            <person name="Otte J."/>
            <person name="Skaloud P."/>
            <person name="Haon M."/>
            <person name="Grisel S."/>
            <person name="Petersen M."/>
            <person name="Berrin J.G."/>
            <person name="Delaux P.M."/>
            <person name="Dal Grande F."/>
            <person name="Keller J."/>
        </authorList>
    </citation>
    <scope>NUCLEOTIDE SEQUENCE [LARGE SCALE GENOMIC DNA]</scope>
    <source>
        <strain evidence="1 2">SAG 2145</strain>
    </source>
</reference>
<organism evidence="1 2">
    <name type="scientific">Apatococcus lobatus</name>
    <dbReference type="NCBI Taxonomy" id="904363"/>
    <lineage>
        <taxon>Eukaryota</taxon>
        <taxon>Viridiplantae</taxon>
        <taxon>Chlorophyta</taxon>
        <taxon>core chlorophytes</taxon>
        <taxon>Trebouxiophyceae</taxon>
        <taxon>Chlorellales</taxon>
        <taxon>Chlorellaceae</taxon>
        <taxon>Apatococcus</taxon>
    </lineage>
</organism>
<dbReference type="AlphaFoldDB" id="A0AAW1SF31"/>
<sequence>MLKARQGPSPPIRTMLGTQVPGCSRFIVDAATPSCLNSNCQYHKALSCQVQFENIILQLSSSIHLLPEYTHLLTDAYGLALDVDNALHGAHQGSPTPSGALNAASDQRRRVCDLTTDAFHARAHAGVRDSVHHVIVAARDAAIPDNRLWYPTYMPTSRHCQATATLDDLGPELHARIVEHLAPWEVLSLRLARGPVDPATDATATRLRKVADEAPFCTTKKGNDVAPQLLKQLIYALREVVMSMPGDAVGVADSILRKVPGVESPLTRVLREDPIVGFDAECHLPRRELVSTFRLSRFALRGTPPSTLYLIACALMTTVVHFDGSPVCEVGISCQGAGLVHRLLRLGVTQRAWMPFLGAGDYSSSVPDYHTRFAREEETFEAYPQYCFRPMNRFVLTGLLKALAQGREGPSAAFYQPFDFPFSG</sequence>